<keyword evidence="7 8" id="KW-0539">Nucleus</keyword>
<evidence type="ECO:0000256" key="4">
    <source>
        <dbReference type="ARBA" id="ARBA00023125"/>
    </source>
</evidence>
<dbReference type="GO" id="GO:0006355">
    <property type="term" value="P:regulation of DNA-templated transcription"/>
    <property type="evidence" value="ECO:0007669"/>
    <property type="project" value="InterPro"/>
</dbReference>
<dbReference type="PROSITE" id="PS50071">
    <property type="entry name" value="HOMEOBOX_2"/>
    <property type="match status" value="1"/>
</dbReference>
<evidence type="ECO:0000256" key="8">
    <source>
        <dbReference type="PROSITE-ProRule" id="PRU00108"/>
    </source>
</evidence>
<comment type="caution">
    <text evidence="11">The sequence shown here is derived from an EMBL/GenBank/DDBJ whole genome shotgun (WGS) entry which is preliminary data.</text>
</comment>
<name>A0AA38LJ67_TAXCH</name>
<dbReference type="EMBL" id="JAHRHJ020000002">
    <property type="protein sequence ID" value="KAH9326044.1"/>
    <property type="molecule type" value="Genomic_DNA"/>
</dbReference>
<evidence type="ECO:0000256" key="7">
    <source>
        <dbReference type="ARBA" id="ARBA00023242"/>
    </source>
</evidence>
<sequence length="838" mass="92582">MQVYETPMMTSEMHSLISSGAESLSFSSRNTFLGNSEGEMCNRSSAVMPTSYQGLGINSNNTWKSMNLQEGESRSNTGWAPPSIVIPSNMQPLSSYSTVQNMANSLLVQGSEGVSSPLGASASMMGIHPTNGLVFDNQKSFVEGPFNIPSLIQTVSSEASPSARESTHSQWQSSGSGSGSDGNMQQHNQLVLSHLNNTLNWGNRRSGSQQWSASREPFSHFPHNVSAGQDSSGGQGLSLSLSFHHPSEMHLHDLENHANVLQMDEDIKAKPEDLFRGTTGGVPYSISSSYPRDGVPAENGIMNPLQGRPLMIGGSLQGGFAGHATAPLKTSVYLRAAQELLYEFCNVGVGNIKSNISPKRKFSSMNSGNLAYSTRNSDFAPKSKGSEMHPQLYSGDRFELQRRKTKLVSMLDEVDRRYKQYRNQMQAIISSFEGVTGVGGAGPYTTLALKAMSRHFRCLRDVICSQLQMTSRSLGEKESVVPGTTRGETPRLGFLERSMRQQRALQQLGMMEQHPWRPQRGLPERSVSVLRAWLFEHFLHPYPTDADKHLLARQTGLTRSQVSNWFINARVRLWKPMVEEMYLEEAKEEKMESGARVGQNSEDKEKEKRARSTGTNSDDQKSTFKSGGSADSQCSASEEEEEAEAALAAFKLQDHSCSMSMASASQTTTESFDTMKLQCHIPSSQEDNINALIPQSDTLSAGMKFEQALPYKKIQVLQATHDTDMMQTLDFSNYNITTPNVTMAAYSEEELTPTQYANRSSHGVSLTLGLHHSGGLSTFPMSEDHKYDNNIYFSRDDPCNNQYGTMLENEASQGNGFIEQDLQFRNYVNGGRLLHDFV</sequence>
<dbReference type="InterPro" id="IPR050224">
    <property type="entry name" value="TALE_homeobox"/>
</dbReference>
<feature type="region of interest" description="Disordered" evidence="9">
    <location>
        <begin position="203"/>
        <end position="235"/>
    </location>
</feature>
<evidence type="ECO:0000256" key="6">
    <source>
        <dbReference type="ARBA" id="ARBA00023163"/>
    </source>
</evidence>
<proteinExistence type="inferred from homology"/>
<evidence type="ECO:0000256" key="9">
    <source>
        <dbReference type="SAM" id="MobiDB-lite"/>
    </source>
</evidence>
<keyword evidence="3" id="KW-0805">Transcription regulation</keyword>
<gene>
    <name evidence="11" type="ORF">KI387_006222</name>
</gene>
<feature type="DNA-binding region" description="Homeobox" evidence="8">
    <location>
        <begin position="515"/>
        <end position="577"/>
    </location>
</feature>
<evidence type="ECO:0000256" key="3">
    <source>
        <dbReference type="ARBA" id="ARBA00023015"/>
    </source>
</evidence>
<feature type="compositionally biased region" description="Basic and acidic residues" evidence="9">
    <location>
        <begin position="601"/>
        <end position="610"/>
    </location>
</feature>
<comment type="subcellular location">
    <subcellularLocation>
        <location evidence="1 8">Nucleus</location>
    </subcellularLocation>
</comment>
<dbReference type="InterPro" id="IPR008422">
    <property type="entry name" value="KN_HD"/>
</dbReference>
<feature type="compositionally biased region" description="Low complexity" evidence="9">
    <location>
        <begin position="168"/>
        <end position="185"/>
    </location>
</feature>
<evidence type="ECO:0000259" key="10">
    <source>
        <dbReference type="PROSITE" id="PS50071"/>
    </source>
</evidence>
<feature type="compositionally biased region" description="Polar residues" evidence="9">
    <location>
        <begin position="203"/>
        <end position="213"/>
    </location>
</feature>
<dbReference type="Gene3D" id="1.10.10.60">
    <property type="entry name" value="Homeodomain-like"/>
    <property type="match status" value="1"/>
</dbReference>
<feature type="region of interest" description="Disordered" evidence="9">
    <location>
        <begin position="157"/>
        <end position="185"/>
    </location>
</feature>
<accession>A0AA38LJ67</accession>
<dbReference type="SMART" id="SM00574">
    <property type="entry name" value="POX"/>
    <property type="match status" value="1"/>
</dbReference>
<reference evidence="11 12" key="1">
    <citation type="journal article" date="2021" name="Nat. Plants">
        <title>The Taxus genome provides insights into paclitaxel biosynthesis.</title>
        <authorList>
            <person name="Xiong X."/>
            <person name="Gou J."/>
            <person name="Liao Q."/>
            <person name="Li Y."/>
            <person name="Zhou Q."/>
            <person name="Bi G."/>
            <person name="Li C."/>
            <person name="Du R."/>
            <person name="Wang X."/>
            <person name="Sun T."/>
            <person name="Guo L."/>
            <person name="Liang H."/>
            <person name="Lu P."/>
            <person name="Wu Y."/>
            <person name="Zhang Z."/>
            <person name="Ro D.K."/>
            <person name="Shang Y."/>
            <person name="Huang S."/>
            <person name="Yan J."/>
        </authorList>
    </citation>
    <scope>NUCLEOTIDE SEQUENCE [LARGE SCALE GENOMIC DNA]</scope>
    <source>
        <strain evidence="11">Ta-2019</strain>
    </source>
</reference>
<dbReference type="InterPro" id="IPR009057">
    <property type="entry name" value="Homeodomain-like_sf"/>
</dbReference>
<dbReference type="Pfam" id="PF05920">
    <property type="entry name" value="Homeobox_KN"/>
    <property type="match status" value="1"/>
</dbReference>
<dbReference type="GO" id="GO:0003677">
    <property type="term" value="F:DNA binding"/>
    <property type="evidence" value="ECO:0007669"/>
    <property type="project" value="UniProtKB-UniRule"/>
</dbReference>
<dbReference type="Proteomes" id="UP000824469">
    <property type="component" value="Unassembled WGS sequence"/>
</dbReference>
<evidence type="ECO:0000313" key="11">
    <source>
        <dbReference type="EMBL" id="KAH9326044.1"/>
    </source>
</evidence>
<evidence type="ECO:0000313" key="12">
    <source>
        <dbReference type="Proteomes" id="UP000824469"/>
    </source>
</evidence>
<evidence type="ECO:0000256" key="2">
    <source>
        <dbReference type="ARBA" id="ARBA00006454"/>
    </source>
</evidence>
<dbReference type="OMA" id="LYEFCNV"/>
<feature type="non-terminal residue" evidence="11">
    <location>
        <position position="838"/>
    </location>
</feature>
<keyword evidence="5 8" id="KW-0371">Homeobox</keyword>
<dbReference type="SMART" id="SM00389">
    <property type="entry name" value="HOX"/>
    <property type="match status" value="1"/>
</dbReference>
<dbReference type="GO" id="GO:0005634">
    <property type="term" value="C:nucleus"/>
    <property type="evidence" value="ECO:0007669"/>
    <property type="project" value="UniProtKB-SubCell"/>
</dbReference>
<feature type="domain" description="Homeobox" evidence="10">
    <location>
        <begin position="513"/>
        <end position="576"/>
    </location>
</feature>
<dbReference type="CDD" id="cd00086">
    <property type="entry name" value="homeodomain"/>
    <property type="match status" value="1"/>
</dbReference>
<evidence type="ECO:0000256" key="5">
    <source>
        <dbReference type="ARBA" id="ARBA00023155"/>
    </source>
</evidence>
<comment type="similarity">
    <text evidence="2">Belongs to the TALE/BELL homeobox family.</text>
</comment>
<organism evidence="11 12">
    <name type="scientific">Taxus chinensis</name>
    <name type="common">Chinese yew</name>
    <name type="synonym">Taxus wallichiana var. chinensis</name>
    <dbReference type="NCBI Taxonomy" id="29808"/>
    <lineage>
        <taxon>Eukaryota</taxon>
        <taxon>Viridiplantae</taxon>
        <taxon>Streptophyta</taxon>
        <taxon>Embryophyta</taxon>
        <taxon>Tracheophyta</taxon>
        <taxon>Spermatophyta</taxon>
        <taxon>Pinopsida</taxon>
        <taxon>Pinidae</taxon>
        <taxon>Conifers II</taxon>
        <taxon>Cupressales</taxon>
        <taxon>Taxaceae</taxon>
        <taxon>Taxus</taxon>
    </lineage>
</organism>
<dbReference type="FunFam" id="1.10.10.60:FF:000083">
    <property type="entry name" value="BEL1-like homeodomain protein 4"/>
    <property type="match status" value="1"/>
</dbReference>
<keyword evidence="4 8" id="KW-0238">DNA-binding</keyword>
<dbReference type="InterPro" id="IPR006563">
    <property type="entry name" value="POX_dom"/>
</dbReference>
<dbReference type="SUPFAM" id="SSF46689">
    <property type="entry name" value="Homeodomain-like"/>
    <property type="match status" value="1"/>
</dbReference>
<keyword evidence="6" id="KW-0804">Transcription</keyword>
<dbReference type="AlphaFoldDB" id="A0AA38LJ67"/>
<evidence type="ECO:0000256" key="1">
    <source>
        <dbReference type="ARBA" id="ARBA00004123"/>
    </source>
</evidence>
<feature type="region of interest" description="Disordered" evidence="9">
    <location>
        <begin position="586"/>
        <end position="641"/>
    </location>
</feature>
<feature type="compositionally biased region" description="Polar residues" evidence="9">
    <location>
        <begin position="612"/>
        <end position="634"/>
    </location>
</feature>
<keyword evidence="12" id="KW-1185">Reference proteome</keyword>
<protein>
    <recommendedName>
        <fullName evidence="10">Homeobox domain-containing protein</fullName>
    </recommendedName>
</protein>
<dbReference type="PANTHER" id="PTHR11850">
    <property type="entry name" value="HOMEOBOX PROTEIN TRANSCRIPTION FACTORS"/>
    <property type="match status" value="1"/>
</dbReference>
<dbReference type="Pfam" id="PF07526">
    <property type="entry name" value="POX"/>
    <property type="match status" value="1"/>
</dbReference>
<dbReference type="InterPro" id="IPR001356">
    <property type="entry name" value="HD"/>
</dbReference>